<accession>A0A7I7M501</accession>
<dbReference type="Proteomes" id="UP000466514">
    <property type="component" value="Chromosome"/>
</dbReference>
<gene>
    <name evidence="1" type="ORF">MPSYJ_07290</name>
</gene>
<dbReference type="RefSeq" id="WP_163720444.1">
    <property type="nucleotide sequence ID" value="NZ_AP022574.1"/>
</dbReference>
<sequence>MPTVSRTFAVSPPPTVVLDYLKDFAHAEQWDPGTQRCERIDSGPVTEGAYWHSVSRILGRTAELTYTLDELTDRRLVFVGESSSATSVDTITIEPDGAGSVITYEAERQMHGTARVLNPVIKLAIERLAGDTERQLTAVLNDLAHQPDQARGASR</sequence>
<name>A0A7I7M501_9MYCO</name>
<protein>
    <submittedName>
        <fullName evidence="1">Polyketide cyclase</fullName>
    </submittedName>
</protein>
<dbReference type="EMBL" id="AP022574">
    <property type="protein sequence ID" value="BBX67268.1"/>
    <property type="molecule type" value="Genomic_DNA"/>
</dbReference>
<evidence type="ECO:0000313" key="2">
    <source>
        <dbReference type="Proteomes" id="UP000466514"/>
    </source>
</evidence>
<dbReference type="CDD" id="cd08865">
    <property type="entry name" value="SRPBCC_10"/>
    <property type="match status" value="1"/>
</dbReference>
<evidence type="ECO:0000313" key="1">
    <source>
        <dbReference type="EMBL" id="BBX67268.1"/>
    </source>
</evidence>
<dbReference type="Pfam" id="PF10604">
    <property type="entry name" value="Polyketide_cyc2"/>
    <property type="match status" value="1"/>
</dbReference>
<dbReference type="Gene3D" id="3.30.530.20">
    <property type="match status" value="1"/>
</dbReference>
<organism evidence="1 2">
    <name type="scientific">Mycolicibacterium psychrotolerans</name>
    <dbReference type="NCBI Taxonomy" id="216929"/>
    <lineage>
        <taxon>Bacteria</taxon>
        <taxon>Bacillati</taxon>
        <taxon>Actinomycetota</taxon>
        <taxon>Actinomycetes</taxon>
        <taxon>Mycobacteriales</taxon>
        <taxon>Mycobacteriaceae</taxon>
        <taxon>Mycolicibacterium</taxon>
    </lineage>
</organism>
<proteinExistence type="predicted"/>
<dbReference type="KEGG" id="mpsc:MPSYJ_07290"/>
<reference evidence="1 2" key="1">
    <citation type="journal article" date="2019" name="Emerg. Microbes Infect.">
        <title>Comprehensive subspecies identification of 175 nontuberculous mycobacteria species based on 7547 genomic profiles.</title>
        <authorList>
            <person name="Matsumoto Y."/>
            <person name="Kinjo T."/>
            <person name="Motooka D."/>
            <person name="Nabeya D."/>
            <person name="Jung N."/>
            <person name="Uechi K."/>
            <person name="Horii T."/>
            <person name="Iida T."/>
            <person name="Fujita J."/>
            <person name="Nakamura S."/>
        </authorList>
    </citation>
    <scope>NUCLEOTIDE SEQUENCE [LARGE SCALE GENOMIC DNA]</scope>
    <source>
        <strain evidence="1 2">JCM 13323</strain>
    </source>
</reference>
<dbReference type="InterPro" id="IPR023393">
    <property type="entry name" value="START-like_dom_sf"/>
</dbReference>
<dbReference type="SUPFAM" id="SSF55961">
    <property type="entry name" value="Bet v1-like"/>
    <property type="match status" value="1"/>
</dbReference>
<dbReference type="AlphaFoldDB" id="A0A7I7M501"/>
<keyword evidence="2" id="KW-1185">Reference proteome</keyword>
<dbReference type="InterPro" id="IPR019587">
    <property type="entry name" value="Polyketide_cyclase/dehydratase"/>
</dbReference>